<comment type="function">
    <text evidence="2">Functions as a ribosomal silencing factor. Interacts with ribosomal protein uL14 (rplN), blocking formation of intersubunit bridge B8. Prevents association of the 30S and 50S ribosomal subunits and the formation of functional ribosomes, thus repressing translation.</text>
</comment>
<dbReference type="Pfam" id="PF02410">
    <property type="entry name" value="RsfS"/>
    <property type="match status" value="1"/>
</dbReference>
<dbReference type="PANTHER" id="PTHR21043">
    <property type="entry name" value="IOJAP SUPERFAMILY ORTHOLOG"/>
    <property type="match status" value="1"/>
</dbReference>
<keyword evidence="2" id="KW-0963">Cytoplasm</keyword>
<evidence type="ECO:0000313" key="3">
    <source>
        <dbReference type="EMBL" id="MFB9647359.1"/>
    </source>
</evidence>
<dbReference type="RefSeq" id="WP_344713565.1">
    <property type="nucleotide sequence ID" value="NZ_BAAAWH010000001.1"/>
</dbReference>
<dbReference type="SUPFAM" id="SSF81301">
    <property type="entry name" value="Nucleotidyltransferase"/>
    <property type="match status" value="1"/>
</dbReference>
<protein>
    <recommendedName>
        <fullName evidence="2">Ribosomal silencing factor RsfS</fullName>
    </recommendedName>
</protein>
<dbReference type="EMBL" id="JBHMBE010000009">
    <property type="protein sequence ID" value="MFB9647359.1"/>
    <property type="molecule type" value="Genomic_DNA"/>
</dbReference>
<dbReference type="HAMAP" id="MF_01477">
    <property type="entry name" value="Iojap_RsfS"/>
    <property type="match status" value="1"/>
</dbReference>
<comment type="subunit">
    <text evidence="2">Interacts with ribosomal protein uL14 (rplN).</text>
</comment>
<keyword evidence="4" id="KW-1185">Reference proteome</keyword>
<comment type="caution">
    <text evidence="3">The sequence shown here is derived from an EMBL/GenBank/DDBJ whole genome shotgun (WGS) entry which is preliminary data.</text>
</comment>
<keyword evidence="2" id="KW-0678">Repressor</keyword>
<evidence type="ECO:0000256" key="1">
    <source>
        <dbReference type="ARBA" id="ARBA00010574"/>
    </source>
</evidence>
<comment type="similarity">
    <text evidence="1 2">Belongs to the Iojap/RsfS family.</text>
</comment>
<reference evidence="3 4" key="1">
    <citation type="submission" date="2024-09" db="EMBL/GenBank/DDBJ databases">
        <authorList>
            <person name="Sun Q."/>
            <person name="Mori K."/>
        </authorList>
    </citation>
    <scope>NUCLEOTIDE SEQUENCE [LARGE SCALE GENOMIC DNA]</scope>
    <source>
        <strain evidence="3 4">JCM 1342</strain>
    </source>
</reference>
<dbReference type="InterPro" id="IPR004394">
    <property type="entry name" value="Iojap/RsfS/C7orf30"/>
</dbReference>
<dbReference type="PANTHER" id="PTHR21043:SF0">
    <property type="entry name" value="MITOCHONDRIAL ASSEMBLY OF RIBOSOMAL LARGE SUBUNIT PROTEIN 1"/>
    <property type="match status" value="1"/>
</dbReference>
<proteinExistence type="inferred from homology"/>
<dbReference type="InterPro" id="IPR043519">
    <property type="entry name" value="NT_sf"/>
</dbReference>
<dbReference type="Gene3D" id="3.30.460.10">
    <property type="entry name" value="Beta Polymerase, domain 2"/>
    <property type="match status" value="1"/>
</dbReference>
<gene>
    <name evidence="2 3" type="primary">rsfS</name>
    <name evidence="3" type="ORF">ACFFPJ_16320</name>
</gene>
<dbReference type="NCBIfam" id="TIGR00090">
    <property type="entry name" value="rsfS_iojap_ybeB"/>
    <property type="match status" value="1"/>
</dbReference>
<accession>A0ABV5T404</accession>
<comment type="subcellular location">
    <subcellularLocation>
        <location evidence="2">Cytoplasm</location>
    </subcellularLocation>
</comment>
<evidence type="ECO:0000256" key="2">
    <source>
        <dbReference type="HAMAP-Rule" id="MF_01477"/>
    </source>
</evidence>
<name>A0ABV5T404_9MICO</name>
<keyword evidence="2" id="KW-0810">Translation regulation</keyword>
<organism evidence="3 4">
    <name type="scientific">Microbacterium terregens</name>
    <dbReference type="NCBI Taxonomy" id="69363"/>
    <lineage>
        <taxon>Bacteria</taxon>
        <taxon>Bacillati</taxon>
        <taxon>Actinomycetota</taxon>
        <taxon>Actinomycetes</taxon>
        <taxon>Micrococcales</taxon>
        <taxon>Microbacteriaceae</taxon>
        <taxon>Microbacterium</taxon>
    </lineage>
</organism>
<dbReference type="Proteomes" id="UP001589611">
    <property type="component" value="Unassembled WGS sequence"/>
</dbReference>
<sequence>MTATPQARDMLRIAARAADAKGGADLVALDVSGPLPLVDIFLLVTGRNERNVAAIADEIEDQLLEAGHKRLRREGRQESRWVLLDFGDLVVHVFHEEERMYYGLERLWKDCPVVPVELPAASAVE</sequence>
<evidence type="ECO:0000313" key="4">
    <source>
        <dbReference type="Proteomes" id="UP001589611"/>
    </source>
</evidence>